<gene>
    <name evidence="2" type="ORF">Y882_05160</name>
</gene>
<reference evidence="2 3" key="1">
    <citation type="journal article" date="2015" name="Antonie Van Leeuwenhoek">
        <title>A phylogenomic and molecular marker based taxonomic framework for the order Xanthomonadales: proposal to transfer the families Algiphilaceae and Solimonadaceae to the order Nevskiales ord. nov. and to create a new family within the order Xanthomonadales, the family Rhodanobacteraceae fam. nov., containing the genus Rhodanobacter and its closest relatives.</title>
        <authorList>
            <person name="Naushad S."/>
            <person name="Adeolu M."/>
            <person name="Wong S."/>
            <person name="Sohail M."/>
            <person name="Schellhorn H.E."/>
            <person name="Gupta R.S."/>
        </authorList>
    </citation>
    <scope>NUCLEOTIDE SEQUENCE [LARGE SCALE GENOMIC DNA]</scope>
    <source>
        <strain evidence="2 3">DSM 16301</strain>
    </source>
</reference>
<dbReference type="OrthoDB" id="9798669at2"/>
<dbReference type="SUPFAM" id="SSF51735">
    <property type="entry name" value="NAD(P)-binding Rossmann-fold domains"/>
    <property type="match status" value="1"/>
</dbReference>
<organism evidence="2 3">
    <name type="scientific">Dyella japonica DSM 16301</name>
    <dbReference type="NCBI Taxonomy" id="1440762"/>
    <lineage>
        <taxon>Bacteria</taxon>
        <taxon>Pseudomonadati</taxon>
        <taxon>Pseudomonadota</taxon>
        <taxon>Gammaproteobacteria</taxon>
        <taxon>Lysobacterales</taxon>
        <taxon>Rhodanobacteraceae</taxon>
        <taxon>Dyella</taxon>
    </lineage>
</organism>
<dbReference type="EMBL" id="JPLA01000013">
    <property type="protein sequence ID" value="KLD64819.1"/>
    <property type="molecule type" value="Genomic_DNA"/>
</dbReference>
<sequence length="287" mass="31005">MYAVIGITGQVGGQVANELLAAGQRVRAIVRDQAKAARWIERGCDTAIATANDADALAAAFEGASGVFLMIPPDYDPAPGFPAVREIIAAVQQAVKMARPGKLVYLSTVGAQVDTFSLLNNGRLVEAALRELPLPTAFVRAGWFMENAAWDVSAARAGLIPSYLQPLDHAIPMVATADIARTVASTLLDTWQGTRVIELEGPQRYSALDIANAFATALGHPVRTEPVPRESWEDLFRTQGMQHPEGRMRMLDGFNEGWIDFEQGQAGSQKASTTLEHVLRDLVERSP</sequence>
<dbReference type="RefSeq" id="WP_046970804.1">
    <property type="nucleotide sequence ID" value="NZ_JPLA01000013.1"/>
</dbReference>
<dbReference type="AlphaFoldDB" id="A0A0G9H6G5"/>
<dbReference type="Gene3D" id="3.90.25.10">
    <property type="entry name" value="UDP-galactose 4-epimerase, domain 1"/>
    <property type="match status" value="1"/>
</dbReference>
<comment type="caution">
    <text evidence="2">The sequence shown here is derived from an EMBL/GenBank/DDBJ whole genome shotgun (WGS) entry which is preliminary data.</text>
</comment>
<name>A0A0G9H6G5_9GAMM</name>
<dbReference type="Proteomes" id="UP000035481">
    <property type="component" value="Unassembled WGS sequence"/>
</dbReference>
<dbReference type="InterPro" id="IPR036291">
    <property type="entry name" value="NAD(P)-bd_dom_sf"/>
</dbReference>
<dbReference type="PATRIC" id="fig|1440762.4.peg.378"/>
<dbReference type="InterPro" id="IPR008030">
    <property type="entry name" value="NmrA-like"/>
</dbReference>
<accession>A0A0G9H6G5</accession>
<evidence type="ECO:0000313" key="2">
    <source>
        <dbReference type="EMBL" id="KLD64819.1"/>
    </source>
</evidence>
<feature type="domain" description="NmrA-like" evidence="1">
    <location>
        <begin position="3"/>
        <end position="239"/>
    </location>
</feature>
<evidence type="ECO:0000259" key="1">
    <source>
        <dbReference type="Pfam" id="PF05368"/>
    </source>
</evidence>
<dbReference type="STRING" id="1440762.Y882_05160"/>
<dbReference type="Pfam" id="PF05368">
    <property type="entry name" value="NmrA"/>
    <property type="match status" value="1"/>
</dbReference>
<proteinExistence type="predicted"/>
<evidence type="ECO:0000313" key="3">
    <source>
        <dbReference type="Proteomes" id="UP000035481"/>
    </source>
</evidence>
<dbReference type="PANTHER" id="PTHR43162">
    <property type="match status" value="1"/>
</dbReference>
<dbReference type="InterPro" id="IPR051604">
    <property type="entry name" value="Ergot_Alk_Oxidoreductase"/>
</dbReference>
<protein>
    <submittedName>
        <fullName evidence="2">NmrA family transcriptional regulator</fullName>
    </submittedName>
</protein>
<dbReference type="Gene3D" id="3.40.50.720">
    <property type="entry name" value="NAD(P)-binding Rossmann-like Domain"/>
    <property type="match status" value="1"/>
</dbReference>
<dbReference type="PANTHER" id="PTHR43162:SF1">
    <property type="entry name" value="PRESTALK A DIFFERENTIATION PROTEIN A"/>
    <property type="match status" value="1"/>
</dbReference>